<dbReference type="PIRSF" id="PIRSF000371">
    <property type="entry name" value="PFL_act_enz"/>
    <property type="match status" value="1"/>
</dbReference>
<dbReference type="SFLD" id="SFLDG01066">
    <property type="entry name" value="organic_radical-activating_enz"/>
    <property type="match status" value="1"/>
</dbReference>
<dbReference type="InterPro" id="IPR040074">
    <property type="entry name" value="BssD/PflA/YjjW"/>
</dbReference>
<dbReference type="Pfam" id="PF04055">
    <property type="entry name" value="Radical_SAM"/>
    <property type="match status" value="1"/>
</dbReference>
<dbReference type="Proteomes" id="UP000199230">
    <property type="component" value="Unassembled WGS sequence"/>
</dbReference>
<dbReference type="InterPro" id="IPR001989">
    <property type="entry name" value="Radical_activat_CS"/>
</dbReference>
<dbReference type="SFLD" id="SFLDG01118">
    <property type="entry name" value="activating_enzymes__group_2"/>
    <property type="match status" value="1"/>
</dbReference>
<feature type="domain" description="4Fe-4S ferredoxin-type" evidence="10">
    <location>
        <begin position="75"/>
        <end position="104"/>
    </location>
</feature>
<dbReference type="PANTHER" id="PTHR30352">
    <property type="entry name" value="PYRUVATE FORMATE-LYASE-ACTIVATING ENZYME"/>
    <property type="match status" value="1"/>
</dbReference>
<dbReference type="InterPro" id="IPR007197">
    <property type="entry name" value="rSAM"/>
</dbReference>
<evidence type="ECO:0000313" key="12">
    <source>
        <dbReference type="EMBL" id="SDY66752.1"/>
    </source>
</evidence>
<dbReference type="PROSITE" id="PS01087">
    <property type="entry name" value="RADICAL_ACTIVATING"/>
    <property type="match status" value="1"/>
</dbReference>
<dbReference type="RefSeq" id="WP_093312175.1">
    <property type="nucleotide sequence ID" value="NZ_FNPV01000003.1"/>
</dbReference>
<protein>
    <submittedName>
        <fullName evidence="12">Pyruvate formate lyase activating enzyme</fullName>
    </submittedName>
</protein>
<dbReference type="NCBIfam" id="TIGR02494">
    <property type="entry name" value="PFLE_PFLC"/>
    <property type="match status" value="1"/>
</dbReference>
<dbReference type="GO" id="GO:0016829">
    <property type="term" value="F:lyase activity"/>
    <property type="evidence" value="ECO:0007669"/>
    <property type="project" value="UniProtKB-KW"/>
</dbReference>
<evidence type="ECO:0000256" key="9">
    <source>
        <dbReference type="ARBA" id="ARBA00047365"/>
    </source>
</evidence>
<keyword evidence="8" id="KW-0411">Iron-sulfur</keyword>
<sequence length="304" mass="34738">MKEALVFNIQRFSIHDGEGIRSTVFFKGCGLHCKWCHNPESQSYQKQIIRYEERCKNCKACMNFCPHQGIKEVKGKIELDRKNCHTCGTCLDYCVYNALEIAGKPYTANQLVEIVKRDRMLYEESGGGVTLSGGEVMSQSIGFLLELCKKLKRLGIHITIDTCGLAPRESYQQLVPYVDAFLYDIKTIDQQKHELFVGDGLETILDNLIEINKMDAIITIRVAVIGGFNDREKEIQEMIQWLVMNQIKVKKIDLLPYHEAGSIKYQRLGRSYEKKKMSVPSPEKMEAIKNIFIEHGFQNISIGG</sequence>
<evidence type="ECO:0000313" key="13">
    <source>
        <dbReference type="Proteomes" id="UP000199230"/>
    </source>
</evidence>
<comment type="catalytic activity">
    <reaction evidence="9">
        <text>glycyl-[protein] + reduced [flavodoxin] + S-adenosyl-L-methionine = glycin-2-yl radical-[protein] + semiquinone [flavodoxin] + 5'-deoxyadenosine + L-methionine + H(+)</text>
        <dbReference type="Rhea" id="RHEA:61976"/>
        <dbReference type="Rhea" id="RHEA-COMP:10622"/>
        <dbReference type="Rhea" id="RHEA-COMP:14480"/>
        <dbReference type="Rhea" id="RHEA-COMP:15993"/>
        <dbReference type="Rhea" id="RHEA-COMP:15994"/>
        <dbReference type="ChEBI" id="CHEBI:15378"/>
        <dbReference type="ChEBI" id="CHEBI:17319"/>
        <dbReference type="ChEBI" id="CHEBI:29947"/>
        <dbReference type="ChEBI" id="CHEBI:32722"/>
        <dbReference type="ChEBI" id="CHEBI:57618"/>
        <dbReference type="ChEBI" id="CHEBI:57844"/>
        <dbReference type="ChEBI" id="CHEBI:59789"/>
        <dbReference type="ChEBI" id="CHEBI:140311"/>
    </reaction>
</comment>
<dbReference type="SFLD" id="SFLDS00029">
    <property type="entry name" value="Radical_SAM"/>
    <property type="match status" value="1"/>
</dbReference>
<keyword evidence="4" id="KW-0949">S-adenosyl-L-methionine</keyword>
<evidence type="ECO:0000256" key="1">
    <source>
        <dbReference type="ARBA" id="ARBA00001966"/>
    </source>
</evidence>
<evidence type="ECO:0000259" key="11">
    <source>
        <dbReference type="PROSITE" id="PS51918"/>
    </source>
</evidence>
<dbReference type="InterPro" id="IPR058240">
    <property type="entry name" value="rSAM_sf"/>
</dbReference>
<keyword evidence="12" id="KW-0670">Pyruvate</keyword>
<evidence type="ECO:0000256" key="8">
    <source>
        <dbReference type="ARBA" id="ARBA00023014"/>
    </source>
</evidence>
<reference evidence="12 13" key="1">
    <citation type="submission" date="2016-10" db="EMBL/GenBank/DDBJ databases">
        <authorList>
            <person name="de Groot N.N."/>
        </authorList>
    </citation>
    <scope>NUCLEOTIDE SEQUENCE [LARGE SCALE GENOMIC DNA]</scope>
    <source>
        <strain evidence="12 13">APO</strain>
    </source>
</reference>
<evidence type="ECO:0000256" key="6">
    <source>
        <dbReference type="ARBA" id="ARBA00023002"/>
    </source>
</evidence>
<dbReference type="OrthoDB" id="9782387at2"/>
<feature type="domain" description="Radical SAM core" evidence="11">
    <location>
        <begin position="15"/>
        <end position="294"/>
    </location>
</feature>
<dbReference type="GO" id="GO:0046872">
    <property type="term" value="F:metal ion binding"/>
    <property type="evidence" value="ECO:0007669"/>
    <property type="project" value="UniProtKB-KW"/>
</dbReference>
<dbReference type="Gene3D" id="3.30.70.20">
    <property type="match status" value="1"/>
</dbReference>
<keyword evidence="3" id="KW-0004">4Fe-4S</keyword>
<keyword evidence="7" id="KW-0408">Iron</keyword>
<dbReference type="InterPro" id="IPR017900">
    <property type="entry name" value="4Fe4S_Fe_S_CS"/>
</dbReference>
<dbReference type="GO" id="GO:0051539">
    <property type="term" value="F:4 iron, 4 sulfur cluster binding"/>
    <property type="evidence" value="ECO:0007669"/>
    <property type="project" value="UniProtKB-KW"/>
</dbReference>
<organism evidence="12 13">
    <name type="scientific">Tindallia californiensis</name>
    <dbReference type="NCBI Taxonomy" id="159292"/>
    <lineage>
        <taxon>Bacteria</taxon>
        <taxon>Bacillati</taxon>
        <taxon>Bacillota</taxon>
        <taxon>Clostridia</taxon>
        <taxon>Peptostreptococcales</taxon>
        <taxon>Tindalliaceae</taxon>
        <taxon>Tindallia</taxon>
    </lineage>
</organism>
<accession>A0A1H3LQN7</accession>
<keyword evidence="13" id="KW-1185">Reference proteome</keyword>
<feature type="domain" description="4Fe-4S ferredoxin-type" evidence="10">
    <location>
        <begin position="46"/>
        <end position="71"/>
    </location>
</feature>
<evidence type="ECO:0000256" key="7">
    <source>
        <dbReference type="ARBA" id="ARBA00023004"/>
    </source>
</evidence>
<gene>
    <name evidence="12" type="ORF">SAMN05192546_103325</name>
</gene>
<evidence type="ECO:0000259" key="10">
    <source>
        <dbReference type="PROSITE" id="PS51379"/>
    </source>
</evidence>
<dbReference type="SUPFAM" id="SSF102114">
    <property type="entry name" value="Radical SAM enzymes"/>
    <property type="match status" value="1"/>
</dbReference>
<keyword evidence="5" id="KW-0479">Metal-binding</keyword>
<keyword evidence="12" id="KW-0456">Lyase</keyword>
<evidence type="ECO:0000256" key="3">
    <source>
        <dbReference type="ARBA" id="ARBA00022485"/>
    </source>
</evidence>
<dbReference type="InterPro" id="IPR017896">
    <property type="entry name" value="4Fe4S_Fe-S-bd"/>
</dbReference>
<dbReference type="PROSITE" id="PS51918">
    <property type="entry name" value="RADICAL_SAM"/>
    <property type="match status" value="1"/>
</dbReference>
<comment type="similarity">
    <text evidence="2">Belongs to the organic radical-activating enzymes family.</text>
</comment>
<dbReference type="GO" id="GO:0016491">
    <property type="term" value="F:oxidoreductase activity"/>
    <property type="evidence" value="ECO:0007669"/>
    <property type="project" value="UniProtKB-KW"/>
</dbReference>
<dbReference type="PROSITE" id="PS51379">
    <property type="entry name" value="4FE4S_FER_2"/>
    <property type="match status" value="2"/>
</dbReference>
<dbReference type="EMBL" id="FNPV01000003">
    <property type="protein sequence ID" value="SDY66752.1"/>
    <property type="molecule type" value="Genomic_DNA"/>
</dbReference>
<dbReference type="STRING" id="159292.SAMN05192546_103325"/>
<dbReference type="PROSITE" id="PS00198">
    <property type="entry name" value="4FE4S_FER_1"/>
    <property type="match status" value="1"/>
</dbReference>
<evidence type="ECO:0000256" key="5">
    <source>
        <dbReference type="ARBA" id="ARBA00022723"/>
    </source>
</evidence>
<evidence type="ECO:0000256" key="4">
    <source>
        <dbReference type="ARBA" id="ARBA00022691"/>
    </source>
</evidence>
<dbReference type="SUPFAM" id="SSF54862">
    <property type="entry name" value="4Fe-4S ferredoxins"/>
    <property type="match status" value="1"/>
</dbReference>
<keyword evidence="6" id="KW-0560">Oxidoreductase</keyword>
<evidence type="ECO:0000256" key="2">
    <source>
        <dbReference type="ARBA" id="ARBA00009777"/>
    </source>
</evidence>
<dbReference type="InterPro" id="IPR012839">
    <property type="entry name" value="Organic_radical_activase"/>
</dbReference>
<proteinExistence type="inferred from homology"/>
<dbReference type="Gene3D" id="3.80.30.10">
    <property type="entry name" value="pyruvate-formate lyase- activating enzyme"/>
    <property type="match status" value="1"/>
</dbReference>
<name>A0A1H3LQN7_9FIRM</name>
<comment type="cofactor">
    <cofactor evidence="1">
        <name>[4Fe-4S] cluster</name>
        <dbReference type="ChEBI" id="CHEBI:49883"/>
    </cofactor>
</comment>
<dbReference type="AlphaFoldDB" id="A0A1H3LQN7"/>
<dbReference type="PANTHER" id="PTHR30352:SF4">
    <property type="entry name" value="PYRUVATE FORMATE-LYASE 2-ACTIVATING ENZYME"/>
    <property type="match status" value="1"/>
</dbReference>
<dbReference type="InterPro" id="IPR034457">
    <property type="entry name" value="Organic_radical-activating"/>
</dbReference>